<reference evidence="2" key="1">
    <citation type="submission" date="2016-10" db="EMBL/GenBank/DDBJ databases">
        <authorList>
            <person name="Varghese N."/>
            <person name="Submissions S."/>
        </authorList>
    </citation>
    <scope>NUCLEOTIDE SEQUENCE [LARGE SCALE GENOMIC DNA]</scope>
    <source>
        <strain evidence="2">CGMCC 1.8946</strain>
    </source>
</reference>
<sequence>MEAKDVRRNIDKIRSSRDLWKEFEYQDPDVNYFKRYAAAVAIQYDWKPEDYDLIKFLMENEVESRIHDPYGGCGDSLTLISYLLAKFRRPENVWLFEKAKSANFDTHCAYFDECIFSAGVELTCKYLEGFELTETNTYLFEHKDQLNSLFSEQDIGDYFHRMTLWFPDSMEKEKTESLLIKAIDFDDLEEAERLFDILEKQAEPDVQTLYYRAKELKKYEKAIFYKQKELELTTDARDKVSFILDITELHILNNDYMKAFESAQSWERLLTQFDSWQYTGLGRSMSESWFDICLGFYKEKDIISAQLCYRNGDWMIRTTNNFSLNVLEKALACSKAVRDEKGIRFYKKIVKKEQRCRR</sequence>
<evidence type="ECO:0000313" key="2">
    <source>
        <dbReference type="Proteomes" id="UP000198601"/>
    </source>
</evidence>
<organism evidence="1 2">
    <name type="scientific">Paenibacillus tianmuensis</name>
    <dbReference type="NCBI Taxonomy" id="624147"/>
    <lineage>
        <taxon>Bacteria</taxon>
        <taxon>Bacillati</taxon>
        <taxon>Bacillota</taxon>
        <taxon>Bacilli</taxon>
        <taxon>Bacillales</taxon>
        <taxon>Paenibacillaceae</taxon>
        <taxon>Paenibacillus</taxon>
    </lineage>
</organism>
<protein>
    <recommendedName>
        <fullName evidence="3">Tetratricopeptide repeat-containing protein</fullName>
    </recommendedName>
</protein>
<accession>A0A1G4SH56</accession>
<gene>
    <name evidence="1" type="ORF">SAMN04487970_102850</name>
</gene>
<evidence type="ECO:0008006" key="3">
    <source>
        <dbReference type="Google" id="ProtNLM"/>
    </source>
</evidence>
<dbReference type="RefSeq" id="WP_090674079.1">
    <property type="nucleotide sequence ID" value="NZ_FMTT01000028.1"/>
</dbReference>
<name>A0A1G4SH56_9BACL</name>
<dbReference type="OrthoDB" id="305750at2"/>
<dbReference type="EMBL" id="FMTT01000028">
    <property type="protein sequence ID" value="SCW68500.1"/>
    <property type="molecule type" value="Genomic_DNA"/>
</dbReference>
<dbReference type="Proteomes" id="UP000198601">
    <property type="component" value="Unassembled WGS sequence"/>
</dbReference>
<proteinExistence type="predicted"/>
<dbReference type="AlphaFoldDB" id="A0A1G4SH56"/>
<keyword evidence="2" id="KW-1185">Reference proteome</keyword>
<evidence type="ECO:0000313" key="1">
    <source>
        <dbReference type="EMBL" id="SCW68500.1"/>
    </source>
</evidence>